<dbReference type="CTD" id="6749002"/>
<dbReference type="PANTHER" id="PTHR37404:SF1">
    <property type="entry name" value="HCG1796489"/>
    <property type="match status" value="1"/>
</dbReference>
<dbReference type="InterPro" id="IPR053347">
    <property type="entry name" value="Axonemal_MT_stabilizer"/>
</dbReference>
<feature type="compositionally biased region" description="Polar residues" evidence="1">
    <location>
        <begin position="1"/>
        <end position="15"/>
    </location>
</feature>
<reference evidence="2 3" key="1">
    <citation type="journal article" date="2008" name="Nature">
        <title>The Trichoplax genome and the nature of placozoans.</title>
        <authorList>
            <person name="Srivastava M."/>
            <person name="Begovic E."/>
            <person name="Chapman J."/>
            <person name="Putnam N.H."/>
            <person name="Hellsten U."/>
            <person name="Kawashima T."/>
            <person name="Kuo A."/>
            <person name="Mitros T."/>
            <person name="Salamov A."/>
            <person name="Carpenter M.L."/>
            <person name="Signorovitch A.Y."/>
            <person name="Moreno M.A."/>
            <person name="Kamm K."/>
            <person name="Grimwood J."/>
            <person name="Schmutz J."/>
            <person name="Shapiro H."/>
            <person name="Grigoriev I.V."/>
            <person name="Buss L.W."/>
            <person name="Schierwater B."/>
            <person name="Dellaporta S.L."/>
            <person name="Rokhsar D.S."/>
        </authorList>
    </citation>
    <scope>NUCLEOTIDE SEQUENCE [LARGE SCALE GENOMIC DNA]</scope>
    <source>
        <strain evidence="2 3">Grell-BS-1999</strain>
    </source>
</reference>
<dbReference type="RefSeq" id="XP_002108596.1">
    <property type="nucleotide sequence ID" value="XM_002108560.1"/>
</dbReference>
<evidence type="ECO:0000313" key="2">
    <source>
        <dbReference type="EMBL" id="EDV29394.1"/>
    </source>
</evidence>
<keyword evidence="3" id="KW-1185">Reference proteome</keyword>
<dbReference type="GeneID" id="6749002"/>
<dbReference type="EMBL" id="DS985241">
    <property type="protein sequence ID" value="EDV29394.1"/>
    <property type="molecule type" value="Genomic_DNA"/>
</dbReference>
<dbReference type="HOGENOM" id="CLU_080873_0_0_1"/>
<dbReference type="InParanoid" id="B3RKE9"/>
<name>B3RKE9_TRIAD</name>
<evidence type="ECO:0000313" key="3">
    <source>
        <dbReference type="Proteomes" id="UP000009022"/>
    </source>
</evidence>
<dbReference type="Proteomes" id="UP000009022">
    <property type="component" value="Unassembled WGS sequence"/>
</dbReference>
<organism evidence="2 3">
    <name type="scientific">Trichoplax adhaerens</name>
    <name type="common">Trichoplax reptans</name>
    <dbReference type="NCBI Taxonomy" id="10228"/>
    <lineage>
        <taxon>Eukaryota</taxon>
        <taxon>Metazoa</taxon>
        <taxon>Placozoa</taxon>
        <taxon>Uniplacotomia</taxon>
        <taxon>Trichoplacea</taxon>
        <taxon>Trichoplacidae</taxon>
        <taxon>Trichoplax</taxon>
    </lineage>
</organism>
<protein>
    <submittedName>
        <fullName evidence="2">Uncharacterized protein</fullName>
    </submittedName>
</protein>
<sequence>MIDSNQPTLTTSTRIGYNPGPDGPFPSSNFKAPRNSIPLGIREGKYNLTKQMYTTTNNDTLYNHENPSQFKNSRYTKPQPFYQVQYTGNVIEKIDSLPRGRELTTGNQNTEMKSNYNGERDVQINLSANRPHILNEHHSRFQNQFNDGKLKPIYIKESVRKSNVEKYFDPYATQSQLSFEHHTQEKIAPYAKNDIATYWACENFPKVRGFGPKQNVLPKLPTPTGPLTNRNPYFSKIKEIRTPKSANFVPNSGLKPTYSTYENHDLKQVQQSQVHDVSRPRQFSVTDHGDFATLPNMYGTTYRTYELSTEKIKNEGLTTYF</sequence>
<proteinExistence type="predicted"/>
<dbReference type="OMA" id="KAPGHWK"/>
<dbReference type="KEGG" id="tad:TRIADDRAFT_51656"/>
<dbReference type="AlphaFoldDB" id="B3RKE9"/>
<dbReference type="PANTHER" id="PTHR37404">
    <property type="entry name" value="HCG1796489"/>
    <property type="match status" value="1"/>
</dbReference>
<dbReference type="PhylomeDB" id="B3RKE9"/>
<evidence type="ECO:0000256" key="1">
    <source>
        <dbReference type="SAM" id="MobiDB-lite"/>
    </source>
</evidence>
<dbReference type="OrthoDB" id="382863at2759"/>
<gene>
    <name evidence="2" type="ORF">TRIADDRAFT_51656</name>
</gene>
<feature type="region of interest" description="Disordered" evidence="1">
    <location>
        <begin position="1"/>
        <end position="32"/>
    </location>
</feature>
<accession>B3RKE9</accession>